<dbReference type="SUPFAM" id="SSF52799">
    <property type="entry name" value="(Phosphotyrosine protein) phosphatases II"/>
    <property type="match status" value="1"/>
</dbReference>
<dbReference type="GeneID" id="14875985"/>
<dbReference type="KEGG" id="dfa:DFA_06592"/>
<dbReference type="InterPro" id="IPR029021">
    <property type="entry name" value="Prot-tyrosine_phosphatase-like"/>
</dbReference>
<sequence length="252" mass="29201">MRDKQLLLIALIAIISASFVSATYYLDPRKVRLVDHTPILSNGHSNYLFRGNEPKTLIDDKDVFAYDLLVEYMRNDSLSNHNVVLPESFYIIDIKLIYGLRDELPDIELESTFFANNSNFGEFNTNITLGDLTDPNLVPTEERIAWAKTLPTWQKDDLPSRMELYRDILYDTSRDESIVLYIHCECGCDRTGEVFASYVIKYLGFSFSDAMQWDYSVAGRRILPNHQWATQWYCLYLQYVEGSSVDCTPPPW</sequence>
<name>F4PJF6_CACFS</name>
<reference evidence="2" key="1">
    <citation type="journal article" date="2011" name="Genome Res.">
        <title>Phylogeny-wide analysis of social amoeba genomes highlights ancient origins for complex intercellular communication.</title>
        <authorList>
            <person name="Heidel A.J."/>
            <person name="Lawal H.M."/>
            <person name="Felder M."/>
            <person name="Schilde C."/>
            <person name="Helps N.R."/>
            <person name="Tunggal B."/>
            <person name="Rivero F."/>
            <person name="John U."/>
            <person name="Schleicher M."/>
            <person name="Eichinger L."/>
            <person name="Platzer M."/>
            <person name="Noegel A.A."/>
            <person name="Schaap P."/>
            <person name="Gloeckner G."/>
        </authorList>
    </citation>
    <scope>NUCLEOTIDE SEQUENCE [LARGE SCALE GENOMIC DNA]</scope>
    <source>
        <strain evidence="2">SH3</strain>
    </source>
</reference>
<dbReference type="InterPro" id="IPR016130">
    <property type="entry name" value="Tyr_Pase_AS"/>
</dbReference>
<dbReference type="PROSITE" id="PS00383">
    <property type="entry name" value="TYR_PHOSPHATASE_1"/>
    <property type="match status" value="1"/>
</dbReference>
<dbReference type="Gene3D" id="3.90.190.10">
    <property type="entry name" value="Protein tyrosine phosphatase superfamily"/>
    <property type="match status" value="1"/>
</dbReference>
<dbReference type="PANTHER" id="PTHR38745">
    <property type="entry name" value="PHOSPHATASE, PUTATIVE-RELATED"/>
    <property type="match status" value="1"/>
</dbReference>
<protein>
    <recommendedName>
        <fullName evidence="3">Tyrosine specific protein phosphatases domain-containing protein</fullName>
    </recommendedName>
</protein>
<dbReference type="AlphaFoldDB" id="F4PJF6"/>
<dbReference type="PANTHER" id="PTHR38745:SF2">
    <property type="entry name" value="TYROSINE SPECIFIC PROTEIN PHOSPHATASES DOMAIN-CONTAINING PROTEIN"/>
    <property type="match status" value="1"/>
</dbReference>
<gene>
    <name evidence="1" type="ORF">DFA_06592</name>
</gene>
<evidence type="ECO:0008006" key="3">
    <source>
        <dbReference type="Google" id="ProtNLM"/>
    </source>
</evidence>
<dbReference type="OrthoDB" id="193277at2759"/>
<dbReference type="Proteomes" id="UP000007797">
    <property type="component" value="Unassembled WGS sequence"/>
</dbReference>
<organism evidence="1 2">
    <name type="scientific">Cavenderia fasciculata</name>
    <name type="common">Slime mold</name>
    <name type="synonym">Dictyostelium fasciculatum</name>
    <dbReference type="NCBI Taxonomy" id="261658"/>
    <lineage>
        <taxon>Eukaryota</taxon>
        <taxon>Amoebozoa</taxon>
        <taxon>Evosea</taxon>
        <taxon>Eumycetozoa</taxon>
        <taxon>Dictyostelia</taxon>
        <taxon>Acytosteliales</taxon>
        <taxon>Cavenderiaceae</taxon>
        <taxon>Cavenderia</taxon>
    </lineage>
</organism>
<accession>F4PJF6</accession>
<dbReference type="OMA" id="RIMINHQ"/>
<proteinExistence type="predicted"/>
<keyword evidence="2" id="KW-1185">Reference proteome</keyword>
<evidence type="ECO:0000313" key="2">
    <source>
        <dbReference type="Proteomes" id="UP000007797"/>
    </source>
</evidence>
<dbReference type="EMBL" id="GL883007">
    <property type="protein sequence ID" value="EGG24442.1"/>
    <property type="molecule type" value="Genomic_DNA"/>
</dbReference>
<evidence type="ECO:0000313" key="1">
    <source>
        <dbReference type="EMBL" id="EGG24442.1"/>
    </source>
</evidence>
<dbReference type="RefSeq" id="XP_004362293.1">
    <property type="nucleotide sequence ID" value="XM_004362236.1"/>
</dbReference>